<feature type="compositionally biased region" description="Polar residues" evidence="11">
    <location>
        <begin position="312"/>
        <end position="323"/>
    </location>
</feature>
<feature type="transmembrane region" description="Helical" evidence="12">
    <location>
        <begin position="275"/>
        <end position="297"/>
    </location>
</feature>
<dbReference type="InterPro" id="IPR013210">
    <property type="entry name" value="LRR_N_plant-typ"/>
</dbReference>
<evidence type="ECO:0000313" key="15">
    <source>
        <dbReference type="EMBL" id="CAK9146135.1"/>
    </source>
</evidence>
<feature type="domain" description="Protein kinase" evidence="14">
    <location>
        <begin position="364"/>
        <end position="635"/>
    </location>
</feature>
<evidence type="ECO:0000256" key="10">
    <source>
        <dbReference type="ARBA" id="ARBA00023180"/>
    </source>
</evidence>
<feature type="chain" id="PRO_5044720884" description="Protein kinase domain-containing protein" evidence="13">
    <location>
        <begin position="36"/>
        <end position="638"/>
    </location>
</feature>
<evidence type="ECO:0000259" key="14">
    <source>
        <dbReference type="PROSITE" id="PS50011"/>
    </source>
</evidence>
<keyword evidence="7" id="KW-0067">ATP-binding</keyword>
<evidence type="ECO:0000256" key="13">
    <source>
        <dbReference type="SAM" id="SignalP"/>
    </source>
</evidence>
<dbReference type="PROSITE" id="PS50011">
    <property type="entry name" value="PROTEIN_KINASE_DOM"/>
    <property type="match status" value="1"/>
</dbReference>
<dbReference type="InterPro" id="IPR046959">
    <property type="entry name" value="PRK1-6/SRF4-like"/>
</dbReference>
<dbReference type="FunFam" id="3.80.10.10:FF:000041">
    <property type="entry name" value="LRR receptor-like serine/threonine-protein kinase ERECTA"/>
    <property type="match status" value="1"/>
</dbReference>
<gene>
    <name evidence="15" type="ORF">ILEXP_LOCUS13967</name>
    <name evidence="16" type="ORF">ILEXP_LOCUS35476</name>
</gene>
<sequence length="638" mass="70377">MGAHAAPLVRPCPPPHSTPPLLLTLLIVFSGAVVSFDSPDSDALLKFKNSLGDVNDLASWNPSTSPCSGDYASWNGVMCFSGNVWGLQLENMNLTGEIDLDSLVPLRSLRTLSFMNNEFDGPMPDFRKLGPLKSLFLSNNQFGGEIPDDAFIGMASLKKVYMANNDFTGKIPTSLAKTPRLLELRLENNQFVGRIPDFQTGLKVFNVSNNRLEGPIPENLTNMNQSSFSGNKDLCGPPLESSCNSLSSPAEGKASPPNDPNPPDSPNNNSSPLRIAIVAIAGLIALVAIIMLVMVCLRSRSRSRQTPRLGRTYSSNNSTSCQVNRVEPASSVETSQNTTRKGEQGKLSFIRDDRQRFDLQDLLRASAEVLGSGSFGSSYKAVLMDGQAVVVKRFKQMSNVGREEFHEHMRRLGRLRHPNLLPLVAYYYRKEEKLLVFDYLQNRSLASHLHGKHTMGKGGLDWPTRLKIIKGVAKGLAYLHSELPSLILPHGHLKSSNVLLDKSFDPFLMDYTLVPVVNLGQAQQLLVAYKSPEYAQNGHTTKKTDVWSLGILILEILTGQFPASYLVPGSAADLSSWVQSIIREESTEVFDREMEFTKIGEGEMVKLLKIGVACCEEDLEIRLDLKEAVEKIEQLRGE</sequence>
<dbReference type="Gene3D" id="3.30.200.20">
    <property type="entry name" value="Phosphorylase Kinase, domain 1"/>
    <property type="match status" value="1"/>
</dbReference>
<dbReference type="InterPro" id="IPR032675">
    <property type="entry name" value="LRR_dom_sf"/>
</dbReference>
<feature type="signal peptide" evidence="13">
    <location>
        <begin position="1"/>
        <end position="35"/>
    </location>
</feature>
<reference evidence="15 17" key="1">
    <citation type="submission" date="2024-02" db="EMBL/GenBank/DDBJ databases">
        <authorList>
            <person name="Vignale AGUSTIN F."/>
            <person name="Sosa J E."/>
            <person name="Modenutti C."/>
        </authorList>
    </citation>
    <scope>NUCLEOTIDE SEQUENCE [LARGE SCALE GENOMIC DNA]</scope>
</reference>
<dbReference type="EMBL" id="CAUOFW020001536">
    <property type="protein sequence ID" value="CAK9146135.1"/>
    <property type="molecule type" value="Genomic_DNA"/>
</dbReference>
<dbReference type="Gene3D" id="1.10.510.10">
    <property type="entry name" value="Transferase(Phosphotransferase) domain 1"/>
    <property type="match status" value="1"/>
</dbReference>
<evidence type="ECO:0000256" key="7">
    <source>
        <dbReference type="ARBA" id="ARBA00022840"/>
    </source>
</evidence>
<dbReference type="SUPFAM" id="SSF52058">
    <property type="entry name" value="L domain-like"/>
    <property type="match status" value="1"/>
</dbReference>
<dbReference type="GO" id="GO:0005524">
    <property type="term" value="F:ATP binding"/>
    <property type="evidence" value="ECO:0007669"/>
    <property type="project" value="UniProtKB-KW"/>
</dbReference>
<dbReference type="Pfam" id="PF13855">
    <property type="entry name" value="LRR_8"/>
    <property type="match status" value="1"/>
</dbReference>
<keyword evidence="4 13" id="KW-0732">Signal</keyword>
<keyword evidence="5" id="KW-0677">Repeat</keyword>
<keyword evidence="3 12" id="KW-0812">Transmembrane</keyword>
<keyword evidence="9 12" id="KW-0472">Membrane</keyword>
<evidence type="ECO:0000256" key="8">
    <source>
        <dbReference type="ARBA" id="ARBA00022989"/>
    </source>
</evidence>
<dbReference type="GO" id="GO:0016020">
    <property type="term" value="C:membrane"/>
    <property type="evidence" value="ECO:0007669"/>
    <property type="project" value="UniProtKB-SubCell"/>
</dbReference>
<dbReference type="Proteomes" id="UP001642360">
    <property type="component" value="Unassembled WGS sequence"/>
</dbReference>
<comment type="subcellular location">
    <subcellularLocation>
        <location evidence="1">Membrane</location>
    </subcellularLocation>
</comment>
<name>A0ABC8RMC3_9AQUA</name>
<dbReference type="InterPro" id="IPR011009">
    <property type="entry name" value="Kinase-like_dom_sf"/>
</dbReference>
<evidence type="ECO:0000256" key="1">
    <source>
        <dbReference type="ARBA" id="ARBA00004370"/>
    </source>
</evidence>
<evidence type="ECO:0000256" key="11">
    <source>
        <dbReference type="SAM" id="MobiDB-lite"/>
    </source>
</evidence>
<dbReference type="FunFam" id="3.30.200.20:FF:000307">
    <property type="entry name" value="pollen receptor-like kinase 1"/>
    <property type="match status" value="1"/>
</dbReference>
<evidence type="ECO:0000256" key="2">
    <source>
        <dbReference type="ARBA" id="ARBA00022614"/>
    </source>
</evidence>
<evidence type="ECO:0000256" key="6">
    <source>
        <dbReference type="ARBA" id="ARBA00022741"/>
    </source>
</evidence>
<evidence type="ECO:0000256" key="3">
    <source>
        <dbReference type="ARBA" id="ARBA00022692"/>
    </source>
</evidence>
<evidence type="ECO:0000256" key="9">
    <source>
        <dbReference type="ARBA" id="ARBA00023136"/>
    </source>
</evidence>
<dbReference type="Gene3D" id="3.80.10.10">
    <property type="entry name" value="Ribonuclease Inhibitor"/>
    <property type="match status" value="2"/>
</dbReference>
<dbReference type="Pfam" id="PF07714">
    <property type="entry name" value="PK_Tyr_Ser-Thr"/>
    <property type="match status" value="1"/>
</dbReference>
<dbReference type="AlphaFoldDB" id="A0ABC8RMC3"/>
<comment type="caution">
    <text evidence="15">The sequence shown here is derived from an EMBL/GenBank/DDBJ whole genome shotgun (WGS) entry which is preliminary data.</text>
</comment>
<dbReference type="InterPro" id="IPR000719">
    <property type="entry name" value="Prot_kinase_dom"/>
</dbReference>
<feature type="region of interest" description="Disordered" evidence="11">
    <location>
        <begin position="304"/>
        <end position="345"/>
    </location>
</feature>
<dbReference type="SUPFAM" id="SSF56112">
    <property type="entry name" value="Protein kinase-like (PK-like)"/>
    <property type="match status" value="1"/>
</dbReference>
<keyword evidence="17" id="KW-1185">Reference proteome</keyword>
<evidence type="ECO:0000313" key="17">
    <source>
        <dbReference type="Proteomes" id="UP001642360"/>
    </source>
</evidence>
<dbReference type="PANTHER" id="PTHR48007:SF64">
    <property type="entry name" value="POLLEN RECEPTOR-LIKE KINASE 1"/>
    <property type="match status" value="1"/>
</dbReference>
<evidence type="ECO:0000313" key="16">
    <source>
        <dbReference type="EMBL" id="CAK9166266.1"/>
    </source>
</evidence>
<dbReference type="Pfam" id="PF00560">
    <property type="entry name" value="LRR_1"/>
    <property type="match status" value="1"/>
</dbReference>
<dbReference type="PANTHER" id="PTHR48007">
    <property type="entry name" value="LEUCINE-RICH REPEAT RECEPTOR-LIKE PROTEIN KINASE PXC1"/>
    <property type="match status" value="1"/>
</dbReference>
<keyword evidence="2" id="KW-0433">Leucine-rich repeat</keyword>
<accession>A0ABC8RMC3</accession>
<protein>
    <recommendedName>
        <fullName evidence="14">Protein kinase domain-containing protein</fullName>
    </recommendedName>
</protein>
<proteinExistence type="predicted"/>
<keyword evidence="8 12" id="KW-1133">Transmembrane helix</keyword>
<dbReference type="EMBL" id="CAUOFW020004569">
    <property type="protein sequence ID" value="CAK9166266.1"/>
    <property type="molecule type" value="Genomic_DNA"/>
</dbReference>
<keyword evidence="6" id="KW-0547">Nucleotide-binding</keyword>
<feature type="region of interest" description="Disordered" evidence="11">
    <location>
        <begin position="239"/>
        <end position="268"/>
    </location>
</feature>
<dbReference type="InterPro" id="IPR001245">
    <property type="entry name" value="Ser-Thr/Tyr_kinase_cat_dom"/>
</dbReference>
<keyword evidence="10" id="KW-0325">Glycoprotein</keyword>
<evidence type="ECO:0000256" key="12">
    <source>
        <dbReference type="SAM" id="Phobius"/>
    </source>
</evidence>
<dbReference type="Pfam" id="PF08263">
    <property type="entry name" value="LRRNT_2"/>
    <property type="match status" value="1"/>
</dbReference>
<dbReference type="InterPro" id="IPR001611">
    <property type="entry name" value="Leu-rich_rpt"/>
</dbReference>
<evidence type="ECO:0000256" key="5">
    <source>
        <dbReference type="ARBA" id="ARBA00022737"/>
    </source>
</evidence>
<evidence type="ECO:0000256" key="4">
    <source>
        <dbReference type="ARBA" id="ARBA00022729"/>
    </source>
</evidence>
<organism evidence="15 17">
    <name type="scientific">Ilex paraguariensis</name>
    <name type="common">yerba mate</name>
    <dbReference type="NCBI Taxonomy" id="185542"/>
    <lineage>
        <taxon>Eukaryota</taxon>
        <taxon>Viridiplantae</taxon>
        <taxon>Streptophyta</taxon>
        <taxon>Embryophyta</taxon>
        <taxon>Tracheophyta</taxon>
        <taxon>Spermatophyta</taxon>
        <taxon>Magnoliopsida</taxon>
        <taxon>eudicotyledons</taxon>
        <taxon>Gunneridae</taxon>
        <taxon>Pentapetalae</taxon>
        <taxon>asterids</taxon>
        <taxon>campanulids</taxon>
        <taxon>Aquifoliales</taxon>
        <taxon>Aquifoliaceae</taxon>
        <taxon>Ilex</taxon>
    </lineage>
</organism>